<keyword evidence="5" id="KW-0808">Transferase</keyword>
<evidence type="ECO:0000256" key="7">
    <source>
        <dbReference type="ARBA" id="ARBA00030046"/>
    </source>
</evidence>
<keyword evidence="6" id="KW-0057">Aromatic amino acid biosynthesis</keyword>
<dbReference type="PROSITE" id="PS00885">
    <property type="entry name" value="EPSP_SYNTHASE_2"/>
    <property type="match status" value="1"/>
</dbReference>
<feature type="domain" description="Enolpyruvate transferase" evidence="9">
    <location>
        <begin position="57"/>
        <end position="410"/>
    </location>
</feature>
<dbReference type="InterPro" id="IPR036968">
    <property type="entry name" value="Enolpyruvate_Tfrase_sf"/>
</dbReference>
<evidence type="ECO:0000256" key="8">
    <source>
        <dbReference type="ARBA" id="ARBA00044633"/>
    </source>
</evidence>
<name>A0ABQ2NIF4_9FLAO</name>
<evidence type="ECO:0000313" key="11">
    <source>
        <dbReference type="Proteomes" id="UP000620064"/>
    </source>
</evidence>
<evidence type="ECO:0000256" key="4">
    <source>
        <dbReference type="ARBA" id="ARBA00022605"/>
    </source>
</evidence>
<dbReference type="InterPro" id="IPR006264">
    <property type="entry name" value="EPSP_synthase"/>
</dbReference>
<dbReference type="InterPro" id="IPR001986">
    <property type="entry name" value="Enolpyruvate_Tfrase_dom"/>
</dbReference>
<keyword evidence="4" id="KW-0028">Amino-acid biosynthesis</keyword>
<sequence>MKIEKVKLLDGKTVAITGSKSISNRLLILGKLFGDLKIENLSNSQDTQLLQKALNEDSETVDIHHAGTAMRFLTSFYAIQEGRKTILTGSERMKQRPIKPLVDALRELGAEINYLENEGFPPLEIFGKKIEKNFVKIPANISSQFITSLLLIGANLENGLEIELQGEITSRSYIKMTLKILKDIGIETRFEGNLIKILSSDSSLLNQQLDVHFHSSKIKHYTVESDWSSASYFYSLAAIGKKRIHLKSFYAFSLQGDSALKNIYLKFFGVNTISDAAEHLITLVPDVSFKYPEKFILDMNDCPDIAQTVCVTCVALKLPFEISGLGTLKVKETDRLVALQNELEKIGCKTEITENSIKSLEFFELKNDISIATYNDHRMAMSFAPFCLVKELDIQNEDVVEKSYPDFWKDFFEITEGF</sequence>
<evidence type="ECO:0000256" key="3">
    <source>
        <dbReference type="ARBA" id="ARBA00012450"/>
    </source>
</evidence>
<dbReference type="CDD" id="cd01556">
    <property type="entry name" value="EPSP_synthase"/>
    <property type="match status" value="1"/>
</dbReference>
<comment type="caution">
    <text evidence="10">The sequence shown here is derived from an EMBL/GenBank/DDBJ whole genome shotgun (WGS) entry which is preliminary data.</text>
</comment>
<comment type="catalytic activity">
    <reaction evidence="8">
        <text>3-phosphoshikimate + phosphoenolpyruvate = 5-O-(1-carboxyvinyl)-3-phosphoshikimate + phosphate</text>
        <dbReference type="Rhea" id="RHEA:21256"/>
        <dbReference type="ChEBI" id="CHEBI:43474"/>
        <dbReference type="ChEBI" id="CHEBI:57701"/>
        <dbReference type="ChEBI" id="CHEBI:58702"/>
        <dbReference type="ChEBI" id="CHEBI:145989"/>
        <dbReference type="EC" id="2.5.1.19"/>
    </reaction>
    <physiologicalReaction direction="left-to-right" evidence="8">
        <dbReference type="Rhea" id="RHEA:21257"/>
    </physiologicalReaction>
</comment>
<dbReference type="SUPFAM" id="SSF55205">
    <property type="entry name" value="EPT/RTPC-like"/>
    <property type="match status" value="1"/>
</dbReference>
<evidence type="ECO:0000313" key="10">
    <source>
        <dbReference type="EMBL" id="GGP02862.1"/>
    </source>
</evidence>
<evidence type="ECO:0000256" key="2">
    <source>
        <dbReference type="ARBA" id="ARBA00009948"/>
    </source>
</evidence>
<accession>A0ABQ2NIF4</accession>
<dbReference type="Pfam" id="PF00275">
    <property type="entry name" value="EPSP_synthase"/>
    <property type="match status" value="1"/>
</dbReference>
<dbReference type="PANTHER" id="PTHR21090:SF5">
    <property type="entry name" value="PENTAFUNCTIONAL AROM POLYPEPTIDE"/>
    <property type="match status" value="1"/>
</dbReference>
<evidence type="ECO:0000256" key="5">
    <source>
        <dbReference type="ARBA" id="ARBA00022679"/>
    </source>
</evidence>
<reference evidence="11" key="1">
    <citation type="journal article" date="2019" name="Int. J. Syst. Evol. Microbiol.">
        <title>The Global Catalogue of Microorganisms (GCM) 10K type strain sequencing project: providing services to taxonomists for standard genome sequencing and annotation.</title>
        <authorList>
            <consortium name="The Broad Institute Genomics Platform"/>
            <consortium name="The Broad Institute Genome Sequencing Center for Infectious Disease"/>
            <person name="Wu L."/>
            <person name="Ma J."/>
        </authorList>
    </citation>
    <scope>NUCLEOTIDE SEQUENCE [LARGE SCALE GENOMIC DNA]</scope>
    <source>
        <strain evidence="11">CGMCC 1.7656</strain>
    </source>
</reference>
<dbReference type="Gene3D" id="3.65.10.10">
    <property type="entry name" value="Enolpyruvate transferase domain"/>
    <property type="match status" value="3"/>
</dbReference>
<keyword evidence="11" id="KW-1185">Reference proteome</keyword>
<proteinExistence type="inferred from homology"/>
<dbReference type="PANTHER" id="PTHR21090">
    <property type="entry name" value="AROM/DEHYDROQUINATE SYNTHASE"/>
    <property type="match status" value="1"/>
</dbReference>
<dbReference type="EMBL" id="BMLV01000002">
    <property type="protein sequence ID" value="GGP02862.1"/>
    <property type="molecule type" value="Genomic_DNA"/>
</dbReference>
<evidence type="ECO:0000256" key="6">
    <source>
        <dbReference type="ARBA" id="ARBA00023141"/>
    </source>
</evidence>
<dbReference type="InterPro" id="IPR023193">
    <property type="entry name" value="EPSP_synthase_CS"/>
</dbReference>
<dbReference type="EC" id="2.5.1.19" evidence="3"/>
<comment type="similarity">
    <text evidence="2">Belongs to the EPSP synthase family.</text>
</comment>
<dbReference type="RefSeq" id="WP_188616897.1">
    <property type="nucleotide sequence ID" value="NZ_BMLV01000002.1"/>
</dbReference>
<dbReference type="InterPro" id="IPR013792">
    <property type="entry name" value="RNA3'P_cycl/enolpyr_Trfase_a/b"/>
</dbReference>
<dbReference type="Proteomes" id="UP000620064">
    <property type="component" value="Unassembled WGS sequence"/>
</dbReference>
<evidence type="ECO:0000259" key="9">
    <source>
        <dbReference type="Pfam" id="PF00275"/>
    </source>
</evidence>
<comment type="pathway">
    <text evidence="1">Metabolic intermediate biosynthesis; chorismate biosynthesis; chorismate from D-erythrose 4-phosphate and phosphoenolpyruvate: step 6/7.</text>
</comment>
<gene>
    <name evidence="10" type="primary">aroA</name>
    <name evidence="10" type="ORF">GCM10010992_08960</name>
</gene>
<evidence type="ECO:0000256" key="1">
    <source>
        <dbReference type="ARBA" id="ARBA00004811"/>
    </source>
</evidence>
<organism evidence="10 11">
    <name type="scientific">Cloacibacterium rupense</name>
    <dbReference type="NCBI Taxonomy" id="517423"/>
    <lineage>
        <taxon>Bacteria</taxon>
        <taxon>Pseudomonadati</taxon>
        <taxon>Bacteroidota</taxon>
        <taxon>Flavobacteriia</taxon>
        <taxon>Flavobacteriales</taxon>
        <taxon>Weeksellaceae</taxon>
    </lineage>
</organism>
<protein>
    <recommendedName>
        <fullName evidence="3">3-phosphoshikimate 1-carboxyvinyltransferase</fullName>
        <ecNumber evidence="3">2.5.1.19</ecNumber>
    </recommendedName>
    <alternativeName>
        <fullName evidence="7">5-enolpyruvylshikimate-3-phosphate synthase</fullName>
    </alternativeName>
</protein>
<dbReference type="PIRSF" id="PIRSF000505">
    <property type="entry name" value="EPSPS"/>
    <property type="match status" value="1"/>
</dbReference>